<reference evidence="2 3" key="1">
    <citation type="submission" date="2019-02" db="EMBL/GenBank/DDBJ databases">
        <title>Kribbella capetownensis sp. nov. and Kribbella speibonae sp. nov., isolated from soil.</title>
        <authorList>
            <person name="Curtis S.M."/>
            <person name="Norton I."/>
            <person name="Everest G.J."/>
            <person name="Meyers P.R."/>
        </authorList>
    </citation>
    <scope>NUCLEOTIDE SEQUENCE [LARGE SCALE GENOMIC DNA]</scope>
    <source>
        <strain evidence="2 3">YM53</strain>
    </source>
</reference>
<keyword evidence="3" id="KW-1185">Reference proteome</keyword>
<accession>A0A4R0JMA5</accession>
<gene>
    <name evidence="2" type="ORF">E0H75_22275</name>
</gene>
<evidence type="ECO:0000256" key="1">
    <source>
        <dbReference type="SAM" id="MobiDB-lite"/>
    </source>
</evidence>
<evidence type="ECO:0000313" key="3">
    <source>
        <dbReference type="Proteomes" id="UP000293342"/>
    </source>
</evidence>
<comment type="caution">
    <text evidence="2">The sequence shown here is derived from an EMBL/GenBank/DDBJ whole genome shotgun (WGS) entry which is preliminary data.</text>
</comment>
<organism evidence="2 3">
    <name type="scientific">Kribbella capetownensis</name>
    <dbReference type="NCBI Taxonomy" id="1572659"/>
    <lineage>
        <taxon>Bacteria</taxon>
        <taxon>Bacillati</taxon>
        <taxon>Actinomycetota</taxon>
        <taxon>Actinomycetes</taxon>
        <taxon>Propionibacteriales</taxon>
        <taxon>Kribbellaceae</taxon>
        <taxon>Kribbella</taxon>
    </lineage>
</organism>
<feature type="region of interest" description="Disordered" evidence="1">
    <location>
        <begin position="755"/>
        <end position="777"/>
    </location>
</feature>
<name>A0A4R0JMA5_9ACTN</name>
<evidence type="ECO:0000313" key="2">
    <source>
        <dbReference type="EMBL" id="TCC47507.1"/>
    </source>
</evidence>
<dbReference type="EMBL" id="SJKD01000005">
    <property type="protein sequence ID" value="TCC47507.1"/>
    <property type="molecule type" value="Genomic_DNA"/>
</dbReference>
<dbReference type="Proteomes" id="UP000293342">
    <property type="component" value="Unassembled WGS sequence"/>
</dbReference>
<dbReference type="RefSeq" id="WP_131515578.1">
    <property type="nucleotide sequence ID" value="NZ_SJKD01000005.1"/>
</dbReference>
<sequence>MTAYTFLPWLRRGIAGGVDPPTTDARAGITVDLTVTGEAVRDAERPAVAEIHRRVQLYGPGDVVGIDRRAIVRVEPRDRTTNAESNYLPFVEFYDEDFPWRYSPRNADDFGRLAPWLALVVLADDEFVDGGRLPEGPLPFILVPDFAVLPPPEQLAPWAHVHVNRSLTGDEVTDDDMTAVLPRLQAVLDENPDLASSRLLCPRRLQPNRAYHAFLVPAYESGRLAGLGLDPELTLSTLHSSWVQYDGRPVADRLCYYHRWYFRTSGTGDFEQLVRLLRPRTVDARVGNRDLDVQAPGAELPGITELGGVLRLGGALKVPDTALTDEQQAEGQQYEDWDQPGPHPFQQALATFINLAETYQDQAPNADPVITPPLYGRWHALTGRLRTDVDDWVHELNLDPRFRVAAGLGAEVVRARQEEFMRAAWDQLGEVLEANRRIRAAQLAREVGYVFHSAHLTPLATTAPGRALAVTAPLHARLVDGGVTVAHRVAQSRIAAAPLSPAMRRVTRPRSKLMRALPFTADRPTRDLVPRINLGEVAAAFPRTAPTGTVTVERLEAALGPNLASTPRRRGVEDPVSTLPTSENFRIMRPDVIEQGEPPRPGAFDSPVARRFKTGLSDAYAAFIEADEVSQAPEPEGVQLAALNTATLAALHPDLTVPRRVVHALAVPERFRPLVVADFSEAMAYPVIDLPMYRPLVALSGEFFLPNLNLIPPDSITLLETNQRFTEAYLVGANHEMARELLWREYPTDQRGTPFRQFWDPSTTLPRANETPDQTRERLRDIPSIDRWPPGSALGSHDHRAVGDELVLVIRGELLKRYPTAVIYAHRAEWLPSGVRRPVELPEGVDPPSAMVRPPLYEAKVDPDVYFLGFALSEEEARGGRTPADDPGWFFVIKERPGEPRFGLDVRRTGPLQVWNDLAWPDVLREGFEHIDFDRTGTRTLVAPPVTSEKHTQHLEDVALTWHARMNADAVAYIMYQAPVLVAVHAGEMLCEQPEP</sequence>
<proteinExistence type="predicted"/>
<protein>
    <submittedName>
        <fullName evidence="2">Uncharacterized protein</fullName>
    </submittedName>
</protein>
<dbReference type="OrthoDB" id="9816502at2"/>
<dbReference type="AlphaFoldDB" id="A0A4R0JMA5"/>